<evidence type="ECO:0000313" key="3">
    <source>
        <dbReference type="EMBL" id="MDT4285892.1"/>
    </source>
</evidence>
<sequence>MKISNVVIKNYRNIKDINISLNDNVVLIGDNNSGKSNFLKALTLPLINHETGYVNKLLNWQDINKEAKEDYFNFLKKNKSEIISGNIEVDKFKDIIPNVQVILDFEISNSEEIYFVRNWLKEIDEENIVASIKYEFMVDNPKELFEYVAEVLEKNDEINIIKMNLLPLEYYSYKIINPLKDDNVSLSDLSYFKYNSLAAERDEFSNKPTKLGSKSLVTLLNSKLEVHDKTRIETSYENFLSELKNIESIDGIFNWQTDSFINNAEEFFEEITLLPNIPTIKSLLNNVRLGYGEEYLDTQGLGYRNLIYLFVMMNALSLEKNVALNVLTIEEPEAHLSISNKRLLASYINAITKEDAQLQIFISTHSQEFLNKLKLENVVIFNNGKAKSLKQELENKDINYLSKKPNLDFLKFLFSRNCILVEGPTEELLIKNFLSTHSNELNDIEVITLNHKGFRDMMHIWLLVNEGTQNKLGIIRDYDNQPKALKAHEVYNDYENIYVKTTRYYTLEDEIVNTDENYMILKKYFEQEHQWGDIENAKDLSDKWKSKKADTMLRFCQDIGEDLLTDIKMPKHINDVIHFIQNGEKL</sequence>
<dbReference type="PANTHER" id="PTHR43581:SF4">
    <property type="entry name" value="ATP_GTP PHOSPHATASE"/>
    <property type="match status" value="1"/>
</dbReference>
<dbReference type="InterPro" id="IPR041685">
    <property type="entry name" value="AAA_GajA/Old/RecF-like"/>
</dbReference>
<dbReference type="Proteomes" id="UP001269271">
    <property type="component" value="Unassembled WGS sequence"/>
</dbReference>
<dbReference type="Pfam" id="PF13175">
    <property type="entry name" value="AAA_15"/>
    <property type="match status" value="1"/>
</dbReference>
<dbReference type="PANTHER" id="PTHR43581">
    <property type="entry name" value="ATP/GTP PHOSPHATASE"/>
    <property type="match status" value="1"/>
</dbReference>
<dbReference type="InterPro" id="IPR027417">
    <property type="entry name" value="P-loop_NTPase"/>
</dbReference>
<dbReference type="RefSeq" id="WP_033079805.1">
    <property type="nucleotide sequence ID" value="NZ_CP024809.1"/>
</dbReference>
<feature type="domain" description="Endonuclease GajA/Old nuclease/RecF-like AAA" evidence="1">
    <location>
        <begin position="1"/>
        <end position="369"/>
    </location>
</feature>
<protein>
    <submittedName>
        <fullName evidence="3">AAA family ATPase</fullName>
    </submittedName>
</protein>
<organism evidence="3 4">
    <name type="scientific">Staphylococcus haemolyticus</name>
    <dbReference type="NCBI Taxonomy" id="1283"/>
    <lineage>
        <taxon>Bacteria</taxon>
        <taxon>Bacillati</taxon>
        <taxon>Bacillota</taxon>
        <taxon>Bacilli</taxon>
        <taxon>Bacillales</taxon>
        <taxon>Staphylococcaceae</taxon>
        <taxon>Staphylococcus</taxon>
    </lineage>
</organism>
<keyword evidence="4" id="KW-1185">Reference proteome</keyword>
<evidence type="ECO:0000259" key="1">
    <source>
        <dbReference type="Pfam" id="PF13175"/>
    </source>
</evidence>
<accession>A0ABU3IEA3</accession>
<proteinExistence type="predicted"/>
<reference evidence="3 4" key="1">
    <citation type="submission" date="2023-08" db="EMBL/GenBank/DDBJ databases">
        <title>Genomic surveillance of Staphylococcus haemolyticus neonatal outbreak in southern France.</title>
        <authorList>
            <person name="Magnan C."/>
            <person name="Morsli M."/>
            <person name="Thiery B."/>
            <person name="Salipante F."/>
            <person name="Attar J."/>
            <person name="Massimo D.M."/>
            <person name="Ory J."/>
            <person name="Pantel A."/>
            <person name="Lavigne J.-P."/>
        </authorList>
    </citation>
    <scope>NUCLEOTIDE SEQUENCE [LARGE SCALE GENOMIC DNA]</scope>
    <source>
        <strain evidence="3 4">NSH026</strain>
    </source>
</reference>
<gene>
    <name evidence="3" type="ORF">RO950_02500</name>
</gene>
<feature type="domain" description="OLD protein-like TOPRIM" evidence="2">
    <location>
        <begin position="413"/>
        <end position="460"/>
    </location>
</feature>
<evidence type="ECO:0000259" key="2">
    <source>
        <dbReference type="Pfam" id="PF20469"/>
    </source>
</evidence>
<dbReference type="Pfam" id="PF20469">
    <property type="entry name" value="OLD-like_TOPRIM"/>
    <property type="match status" value="1"/>
</dbReference>
<dbReference type="InterPro" id="IPR051396">
    <property type="entry name" value="Bact_Antivir_Def_Nuclease"/>
</dbReference>
<comment type="caution">
    <text evidence="3">The sequence shown here is derived from an EMBL/GenBank/DDBJ whole genome shotgun (WGS) entry which is preliminary data.</text>
</comment>
<dbReference type="EMBL" id="JAVSOO010000004">
    <property type="protein sequence ID" value="MDT4285892.1"/>
    <property type="molecule type" value="Genomic_DNA"/>
</dbReference>
<evidence type="ECO:0000313" key="4">
    <source>
        <dbReference type="Proteomes" id="UP001269271"/>
    </source>
</evidence>
<dbReference type="Gene3D" id="3.40.50.300">
    <property type="entry name" value="P-loop containing nucleotide triphosphate hydrolases"/>
    <property type="match status" value="1"/>
</dbReference>
<dbReference type="SUPFAM" id="SSF52540">
    <property type="entry name" value="P-loop containing nucleoside triphosphate hydrolases"/>
    <property type="match status" value="1"/>
</dbReference>
<dbReference type="InterPro" id="IPR034139">
    <property type="entry name" value="TOPRIM_OLD"/>
</dbReference>
<name>A0ABU3IEA3_STAHA</name>